<evidence type="ECO:0000256" key="1">
    <source>
        <dbReference type="ARBA" id="ARBA00010982"/>
    </source>
</evidence>
<keyword evidence="3 5" id="KW-0012">Acyltransferase</keyword>
<comment type="similarity">
    <text evidence="1 5">Belongs to the thiolase-like superfamily. Thiolase family.</text>
</comment>
<evidence type="ECO:0000259" key="6">
    <source>
        <dbReference type="Pfam" id="PF00108"/>
    </source>
</evidence>
<sequence length="430" mass="44823">MVGLRNMISVRCLMHASWVPDRLKCTSSKGTKKMTKAVIVDVVRIASGKGKPGGALSGTHPVELLAHVLRSIVERNGIDPALVDDVIGGCVGQAGEQALNITRTAVLSAGFPESVPATTIDRQCGSSQQAAHFAAQGVIAGAYDIVIAAGVESMSRVPMGFTSVGKDASGPGIAARYPEGLVNQGISAELIAAKWKFDRDTLDAFSAQSHQRAAAAAAEGLFDKEIVPISVTNAAGETVSHTVDETVRASTTAEGLAGLKPSFYSEKYAARFPEAQWSITPGNSSPLTDGASAALIMSEEMASKLGLTPRARFHSFSVMGDDPVFMLTAPIPATHKVLARAGLSIDDIDTYEVNEAFAPVPLAWAHEFGADPAKLNPWGGAISLGHALGSSGTRLLTTMVNHLEATGGRYGLQTMCEGAGMANATIIERI</sequence>
<feature type="active site" description="Proton acceptor" evidence="4">
    <location>
        <position position="386"/>
    </location>
</feature>
<evidence type="ECO:0000256" key="3">
    <source>
        <dbReference type="ARBA" id="ARBA00023315"/>
    </source>
</evidence>
<accession>A0A652YRY1</accession>
<feature type="active site" description="Acyl-thioester intermediate" evidence="4">
    <location>
        <position position="124"/>
    </location>
</feature>
<evidence type="ECO:0000259" key="7">
    <source>
        <dbReference type="Pfam" id="PF02803"/>
    </source>
</evidence>
<protein>
    <submittedName>
        <fullName evidence="8">Acetyl-CoA acyltransferase</fullName>
    </submittedName>
</protein>
<organism evidence="8">
    <name type="scientific">Nocardia globerula</name>
    <dbReference type="NCBI Taxonomy" id="1818"/>
    <lineage>
        <taxon>Bacteria</taxon>
        <taxon>Bacillati</taxon>
        <taxon>Actinomycetota</taxon>
        <taxon>Actinomycetes</taxon>
        <taxon>Mycobacteriales</taxon>
        <taxon>Nocardiaceae</taxon>
        <taxon>Nocardia</taxon>
    </lineage>
</organism>
<dbReference type="NCBIfam" id="TIGR01930">
    <property type="entry name" value="AcCoA-C-Actrans"/>
    <property type="match status" value="1"/>
</dbReference>
<dbReference type="EMBL" id="VNIQ01000003">
    <property type="protein sequence ID" value="TYQ05083.1"/>
    <property type="molecule type" value="Genomic_DNA"/>
</dbReference>
<keyword evidence="2 5" id="KW-0808">Transferase</keyword>
<dbReference type="Gene3D" id="3.40.47.10">
    <property type="match status" value="2"/>
</dbReference>
<dbReference type="PANTHER" id="PTHR43365">
    <property type="entry name" value="BLR7806 PROTEIN"/>
    <property type="match status" value="1"/>
</dbReference>
<dbReference type="CDD" id="cd00751">
    <property type="entry name" value="thiolase"/>
    <property type="match status" value="1"/>
</dbReference>
<feature type="domain" description="Thiolase C-terminal" evidence="7">
    <location>
        <begin position="308"/>
        <end position="429"/>
    </location>
</feature>
<evidence type="ECO:0000256" key="5">
    <source>
        <dbReference type="RuleBase" id="RU003557"/>
    </source>
</evidence>
<evidence type="ECO:0000313" key="8">
    <source>
        <dbReference type="EMBL" id="TYQ05083.1"/>
    </source>
</evidence>
<gene>
    <name evidence="8" type="ORF">FNL38_103434</name>
</gene>
<dbReference type="PIRSF" id="PIRSF000429">
    <property type="entry name" value="Ac-CoA_Ac_transf"/>
    <property type="match status" value="1"/>
</dbReference>
<dbReference type="InterPro" id="IPR002155">
    <property type="entry name" value="Thiolase"/>
</dbReference>
<dbReference type="PANTHER" id="PTHR43365:SF1">
    <property type="entry name" value="ACETYL-COA C-ACYLTRANSFERASE"/>
    <property type="match status" value="1"/>
</dbReference>
<dbReference type="InterPro" id="IPR020617">
    <property type="entry name" value="Thiolase_C"/>
</dbReference>
<proteinExistence type="inferred from homology"/>
<feature type="domain" description="Thiolase N-terminal" evidence="6">
    <location>
        <begin position="38"/>
        <end position="300"/>
    </location>
</feature>
<evidence type="ECO:0000256" key="4">
    <source>
        <dbReference type="PIRSR" id="PIRSR000429-1"/>
    </source>
</evidence>
<dbReference type="SUPFAM" id="SSF53901">
    <property type="entry name" value="Thiolase-like"/>
    <property type="match status" value="2"/>
</dbReference>
<comment type="caution">
    <text evidence="8">The sequence shown here is derived from an EMBL/GenBank/DDBJ whole genome shotgun (WGS) entry which is preliminary data.</text>
</comment>
<dbReference type="GO" id="GO:0016747">
    <property type="term" value="F:acyltransferase activity, transferring groups other than amino-acyl groups"/>
    <property type="evidence" value="ECO:0007669"/>
    <property type="project" value="InterPro"/>
</dbReference>
<name>A0A652YRY1_NOCGL</name>
<reference evidence="8" key="1">
    <citation type="submission" date="2019-07" db="EMBL/GenBank/DDBJ databases">
        <title>Genomic Encyclopedia of Type Strains, Phase IV (KMG-IV): sequencing the most valuable type-strain genomes for metagenomic binning, comparative biology and taxonomic classification.</title>
        <authorList>
            <person name="Goeker M."/>
        </authorList>
    </citation>
    <scope>NUCLEOTIDE SEQUENCE</scope>
    <source>
        <strain evidence="8">DSM 44596</strain>
    </source>
</reference>
<dbReference type="InterPro" id="IPR020616">
    <property type="entry name" value="Thiolase_N"/>
</dbReference>
<evidence type="ECO:0000256" key="2">
    <source>
        <dbReference type="ARBA" id="ARBA00022679"/>
    </source>
</evidence>
<dbReference type="AlphaFoldDB" id="A0A652YRY1"/>
<dbReference type="Pfam" id="PF00108">
    <property type="entry name" value="Thiolase_N"/>
    <property type="match status" value="1"/>
</dbReference>
<feature type="active site" description="Proton acceptor" evidence="4">
    <location>
        <position position="416"/>
    </location>
</feature>
<dbReference type="InterPro" id="IPR016039">
    <property type="entry name" value="Thiolase-like"/>
</dbReference>
<dbReference type="Pfam" id="PF02803">
    <property type="entry name" value="Thiolase_C"/>
    <property type="match status" value="1"/>
</dbReference>